<protein>
    <submittedName>
        <fullName evidence="10">Acyl-CoA dehydrogenase</fullName>
    </submittedName>
</protein>
<dbReference type="InterPro" id="IPR013786">
    <property type="entry name" value="AcylCoA_DH/ox_N"/>
</dbReference>
<dbReference type="Proteomes" id="UP000078532">
    <property type="component" value="Unassembled WGS sequence"/>
</dbReference>
<evidence type="ECO:0000259" key="7">
    <source>
        <dbReference type="Pfam" id="PF00441"/>
    </source>
</evidence>
<name>A0A1B7LHN9_9FIRM</name>
<dbReference type="InterPro" id="IPR036250">
    <property type="entry name" value="AcylCo_DH-like_C"/>
</dbReference>
<dbReference type="Pfam" id="PF00441">
    <property type="entry name" value="Acyl-CoA_dh_1"/>
    <property type="match status" value="1"/>
</dbReference>
<dbReference type="GO" id="GO:0003995">
    <property type="term" value="F:acyl-CoA dehydrogenase activity"/>
    <property type="evidence" value="ECO:0007669"/>
    <property type="project" value="InterPro"/>
</dbReference>
<comment type="similarity">
    <text evidence="2 6">Belongs to the acyl-CoA dehydrogenase family.</text>
</comment>
<dbReference type="InterPro" id="IPR006089">
    <property type="entry name" value="Acyl-CoA_DH_CS"/>
</dbReference>
<organism evidence="10 11">
    <name type="scientific">Desulfotomaculum copahuensis</name>
    <dbReference type="NCBI Taxonomy" id="1838280"/>
    <lineage>
        <taxon>Bacteria</taxon>
        <taxon>Bacillati</taxon>
        <taxon>Bacillota</taxon>
        <taxon>Clostridia</taxon>
        <taxon>Eubacteriales</taxon>
        <taxon>Desulfotomaculaceae</taxon>
        <taxon>Desulfotomaculum</taxon>
    </lineage>
</organism>
<dbReference type="FunFam" id="1.20.140.10:FF:000004">
    <property type="entry name" value="Acyl-CoA dehydrogenase FadE25"/>
    <property type="match status" value="1"/>
</dbReference>
<dbReference type="STRING" id="1838280.A6M21_04860"/>
<dbReference type="InterPro" id="IPR006091">
    <property type="entry name" value="Acyl-CoA_Oxase/DH_mid-dom"/>
</dbReference>
<feature type="domain" description="Acyl-CoA dehydrogenase/oxidase N-terminal" evidence="9">
    <location>
        <begin position="5"/>
        <end position="116"/>
    </location>
</feature>
<dbReference type="Gene3D" id="1.20.140.10">
    <property type="entry name" value="Butyryl-CoA Dehydrogenase, subunit A, domain 3"/>
    <property type="match status" value="1"/>
</dbReference>
<dbReference type="Gene3D" id="1.10.540.10">
    <property type="entry name" value="Acyl-CoA dehydrogenase/oxidase, N-terminal domain"/>
    <property type="match status" value="1"/>
</dbReference>
<dbReference type="SUPFAM" id="SSF47203">
    <property type="entry name" value="Acyl-CoA dehydrogenase C-terminal domain-like"/>
    <property type="match status" value="1"/>
</dbReference>
<evidence type="ECO:0000256" key="3">
    <source>
        <dbReference type="ARBA" id="ARBA00022630"/>
    </source>
</evidence>
<comment type="cofactor">
    <cofactor evidence="1 6">
        <name>FAD</name>
        <dbReference type="ChEBI" id="CHEBI:57692"/>
    </cofactor>
</comment>
<evidence type="ECO:0000256" key="2">
    <source>
        <dbReference type="ARBA" id="ARBA00009347"/>
    </source>
</evidence>
<gene>
    <name evidence="10" type="ORF">A6M21_04860</name>
</gene>
<dbReference type="InterPro" id="IPR037069">
    <property type="entry name" value="AcylCoA_DH/ox_N_sf"/>
</dbReference>
<keyword evidence="3 6" id="KW-0285">Flavoprotein</keyword>
<evidence type="ECO:0000259" key="8">
    <source>
        <dbReference type="Pfam" id="PF02770"/>
    </source>
</evidence>
<feature type="domain" description="Acyl-CoA oxidase/dehydrogenase middle" evidence="8">
    <location>
        <begin position="120"/>
        <end position="215"/>
    </location>
</feature>
<evidence type="ECO:0000256" key="4">
    <source>
        <dbReference type="ARBA" id="ARBA00022827"/>
    </source>
</evidence>
<keyword evidence="4 6" id="KW-0274">FAD</keyword>
<dbReference type="InterPro" id="IPR009100">
    <property type="entry name" value="AcylCoA_DH/oxidase_NM_dom_sf"/>
</dbReference>
<dbReference type="PROSITE" id="PS00072">
    <property type="entry name" value="ACYL_COA_DH_1"/>
    <property type="match status" value="1"/>
</dbReference>
<keyword evidence="5 6" id="KW-0560">Oxidoreductase</keyword>
<dbReference type="Pfam" id="PF02770">
    <property type="entry name" value="Acyl-CoA_dh_M"/>
    <property type="match status" value="1"/>
</dbReference>
<dbReference type="GO" id="GO:0050660">
    <property type="term" value="F:flavin adenine dinucleotide binding"/>
    <property type="evidence" value="ECO:0007669"/>
    <property type="project" value="InterPro"/>
</dbReference>
<dbReference type="EMBL" id="LYVF01000047">
    <property type="protein sequence ID" value="OAT85816.1"/>
    <property type="molecule type" value="Genomic_DNA"/>
</dbReference>
<comment type="caution">
    <text evidence="10">The sequence shown here is derived from an EMBL/GenBank/DDBJ whole genome shotgun (WGS) entry which is preliminary data.</text>
</comment>
<dbReference type="InterPro" id="IPR009075">
    <property type="entry name" value="AcylCo_DH/oxidase_C"/>
</dbReference>
<dbReference type="AlphaFoldDB" id="A0A1B7LHN9"/>
<dbReference type="Gene3D" id="2.40.110.10">
    <property type="entry name" value="Butyryl-CoA Dehydrogenase, subunit A, domain 2"/>
    <property type="match status" value="1"/>
</dbReference>
<evidence type="ECO:0000256" key="5">
    <source>
        <dbReference type="ARBA" id="ARBA00023002"/>
    </source>
</evidence>
<evidence type="ECO:0000313" key="10">
    <source>
        <dbReference type="EMBL" id="OAT85816.1"/>
    </source>
</evidence>
<dbReference type="OrthoDB" id="9802447at2"/>
<dbReference type="PANTHER" id="PTHR43884">
    <property type="entry name" value="ACYL-COA DEHYDROGENASE"/>
    <property type="match status" value="1"/>
</dbReference>
<evidence type="ECO:0000256" key="6">
    <source>
        <dbReference type="RuleBase" id="RU362125"/>
    </source>
</evidence>
<dbReference type="PIRSF" id="PIRSF016578">
    <property type="entry name" value="HsaA"/>
    <property type="match status" value="1"/>
</dbReference>
<evidence type="ECO:0000256" key="1">
    <source>
        <dbReference type="ARBA" id="ARBA00001974"/>
    </source>
</evidence>
<keyword evidence="11" id="KW-1185">Reference proteome</keyword>
<proteinExistence type="inferred from homology"/>
<dbReference type="Pfam" id="PF02771">
    <property type="entry name" value="Acyl-CoA_dh_N"/>
    <property type="match status" value="1"/>
</dbReference>
<evidence type="ECO:0000313" key="11">
    <source>
        <dbReference type="Proteomes" id="UP000078532"/>
    </source>
</evidence>
<dbReference type="PANTHER" id="PTHR43884:SF12">
    <property type="entry name" value="ISOVALERYL-COA DEHYDROGENASE, MITOCHONDRIAL-RELATED"/>
    <property type="match status" value="1"/>
</dbReference>
<dbReference type="PROSITE" id="PS00073">
    <property type="entry name" value="ACYL_COA_DH_2"/>
    <property type="match status" value="1"/>
</dbReference>
<dbReference type="InterPro" id="IPR046373">
    <property type="entry name" value="Acyl-CoA_Oxase/DH_mid-dom_sf"/>
</dbReference>
<accession>A0A1B7LHN9</accession>
<dbReference type="FunFam" id="2.40.110.10:FF:000001">
    <property type="entry name" value="Acyl-CoA dehydrogenase, mitochondrial"/>
    <property type="match status" value="1"/>
</dbReference>
<reference evidence="10 11" key="1">
    <citation type="submission" date="2016-04" db="EMBL/GenBank/DDBJ databases">
        <authorList>
            <person name="Evans L.H."/>
            <person name="Alamgir A."/>
            <person name="Owens N."/>
            <person name="Weber N.D."/>
            <person name="Virtaneva K."/>
            <person name="Barbian K."/>
            <person name="Babar A."/>
            <person name="Rosenke K."/>
        </authorList>
    </citation>
    <scope>NUCLEOTIDE SEQUENCE [LARGE SCALE GENOMIC DNA]</scope>
    <source>
        <strain evidence="10 11">LMa1</strain>
    </source>
</reference>
<dbReference type="FunFam" id="1.10.540.10:FF:000002">
    <property type="entry name" value="Acyl-CoA dehydrogenase FadE19"/>
    <property type="match status" value="1"/>
</dbReference>
<dbReference type="SUPFAM" id="SSF56645">
    <property type="entry name" value="Acyl-CoA dehydrogenase NM domain-like"/>
    <property type="match status" value="1"/>
</dbReference>
<sequence length="386" mass="41525">MYELSEEQEMLRQMVHRLAEQKVAPRAAAIDEEDAFPWDLKELFAGQELLGAGVPEAYGGTGAGLPAVCVVVEEIARVSAAASLIVAAQELGLMPILLAGSEEQKRKYLPGLAAGELISAFALTEPNAGSDAGSVRTGARREGSKYVLNGQKCFITNGGLADVYTVFASTDPARGIKGLSAFIVEKDAPGFAAGKKEKKMGIRGSQTAELIFEDCEVPAENLLGKEGDGFKIAMMTLDHTRPVIGAQAVGIACGALEYALNYARERVQFGRPIAGFQGIQFMLADMGTRVEAARQLVYKAACFIEEAGVKGAPPAEISRYSSMCKLFASDVAMQVTVDAVQILGGYGYMREYPLERMMRDAKITQIYEGTNQIQRLVVARSMLDKR</sequence>
<evidence type="ECO:0000259" key="9">
    <source>
        <dbReference type="Pfam" id="PF02771"/>
    </source>
</evidence>
<feature type="domain" description="Acyl-CoA dehydrogenase/oxidase C-terminal" evidence="7">
    <location>
        <begin position="227"/>
        <end position="383"/>
    </location>
</feature>
<dbReference type="RefSeq" id="WP_066666556.1">
    <property type="nucleotide sequence ID" value="NZ_LYVF01000047.1"/>
</dbReference>